<dbReference type="OrthoDB" id="2117341at2759"/>
<dbReference type="GeneID" id="27685359"/>
<evidence type="ECO:0008006" key="3">
    <source>
        <dbReference type="Google" id="ProtNLM"/>
    </source>
</evidence>
<dbReference type="Proteomes" id="UP000053201">
    <property type="component" value="Unassembled WGS sequence"/>
</dbReference>
<evidence type="ECO:0000313" key="1">
    <source>
        <dbReference type="EMBL" id="KND02627.1"/>
    </source>
</evidence>
<accession>A0A0L0HNH6</accession>
<gene>
    <name evidence="1" type="ORF">SPPG_01716</name>
</gene>
<dbReference type="EMBL" id="KQ257452">
    <property type="protein sequence ID" value="KND02627.1"/>
    <property type="molecule type" value="Genomic_DNA"/>
</dbReference>
<dbReference type="AlphaFoldDB" id="A0A0L0HNH6"/>
<name>A0A0L0HNH6_SPIPD</name>
<dbReference type="RefSeq" id="XP_016610666.1">
    <property type="nucleotide sequence ID" value="XM_016750031.1"/>
</dbReference>
<protein>
    <recommendedName>
        <fullName evidence="3">F-box domain-containing protein</fullName>
    </recommendedName>
</protein>
<reference evidence="1 2" key="1">
    <citation type="submission" date="2009-08" db="EMBL/GenBank/DDBJ databases">
        <title>The Genome Sequence of Spizellomyces punctatus strain DAOM BR117.</title>
        <authorList>
            <consortium name="The Broad Institute Genome Sequencing Platform"/>
            <person name="Russ C."/>
            <person name="Cuomo C."/>
            <person name="Shea T."/>
            <person name="Young S.K."/>
            <person name="Zeng Q."/>
            <person name="Koehrsen M."/>
            <person name="Haas B."/>
            <person name="Borodovsky M."/>
            <person name="Guigo R."/>
            <person name="Alvarado L."/>
            <person name="Berlin A."/>
            <person name="Bochicchio J."/>
            <person name="Borenstein D."/>
            <person name="Chapman S."/>
            <person name="Chen Z."/>
            <person name="Engels R."/>
            <person name="Freedman E."/>
            <person name="Gellesch M."/>
            <person name="Goldberg J."/>
            <person name="Griggs A."/>
            <person name="Gujja S."/>
            <person name="Heiman D."/>
            <person name="Hepburn T."/>
            <person name="Howarth C."/>
            <person name="Jen D."/>
            <person name="Larson L."/>
            <person name="Lewis B."/>
            <person name="Mehta T."/>
            <person name="Park D."/>
            <person name="Pearson M."/>
            <person name="Roberts A."/>
            <person name="Saif S."/>
            <person name="Shenoy N."/>
            <person name="Sisk P."/>
            <person name="Stolte C."/>
            <person name="Sykes S."/>
            <person name="Thomson T."/>
            <person name="Walk T."/>
            <person name="White J."/>
            <person name="Yandava C."/>
            <person name="Burger G."/>
            <person name="Gray M.W."/>
            <person name="Holland P.W.H."/>
            <person name="King N."/>
            <person name="Lang F.B.F."/>
            <person name="Roger A.J."/>
            <person name="Ruiz-Trillo I."/>
            <person name="Lander E."/>
            <person name="Nusbaum C."/>
        </authorList>
    </citation>
    <scope>NUCLEOTIDE SEQUENCE [LARGE SCALE GENOMIC DNA]</scope>
    <source>
        <strain evidence="1 2">DAOM BR117</strain>
    </source>
</reference>
<organism evidence="1 2">
    <name type="scientific">Spizellomyces punctatus (strain DAOM BR117)</name>
    <dbReference type="NCBI Taxonomy" id="645134"/>
    <lineage>
        <taxon>Eukaryota</taxon>
        <taxon>Fungi</taxon>
        <taxon>Fungi incertae sedis</taxon>
        <taxon>Chytridiomycota</taxon>
        <taxon>Chytridiomycota incertae sedis</taxon>
        <taxon>Chytridiomycetes</taxon>
        <taxon>Spizellomycetales</taxon>
        <taxon>Spizellomycetaceae</taxon>
        <taxon>Spizellomyces</taxon>
    </lineage>
</organism>
<dbReference type="InParanoid" id="A0A0L0HNH6"/>
<sequence length="458" mass="51021">MTSNAAIDVVHALESLSTSLTNLHVSSPSAKCTVLSDDALYALLRWLDPLEYHVIAPLVCKQWWRCVRMNKDGTWRPRVVLMNLVLWTGEGASAGQWKEQCSKAKKQVQSVPKTTITRPLPLEYWTVLPKSYAETTGSCMAGEGVTVCTTVEHVPVDRTQLGEYLNAILGMLLMRVNWSHPLDDTRRVPNVSIVPWQITLPQGLSPRFKEQFVTLLKDMCPRVVEMHFPPRDVVEWLTPVAEDLWVLRLGNIRKEDPVEWDNIGKFTVLKRLEINGAANEPKDTAKSEINLAALSLLSHLCELHIGPNYALPDPAILLPLTSLRILSIPPQTPCTPDLVLLLKTLDTLYGLTDPTPSFWTAVPPSPPLTLLSIVLTDPTLDTLRETLGSLSVFPRLKFVTIKPANLTSDGVLGVLKEFRGVLKVLGVRIEGVAMRVKDVGDWAAFNLVEEGFKVRWKA</sequence>
<keyword evidence="2" id="KW-1185">Reference proteome</keyword>
<proteinExistence type="predicted"/>
<dbReference type="VEuPathDB" id="FungiDB:SPPG_01716"/>
<evidence type="ECO:0000313" key="2">
    <source>
        <dbReference type="Proteomes" id="UP000053201"/>
    </source>
</evidence>